<sequence length="42" mass="4501">MEIEEVDGRWLTLAGVGAGYALATGLIFLAFFLIPYLVVSAL</sequence>
<evidence type="ECO:0000313" key="2">
    <source>
        <dbReference type="EMBL" id="SMO36213.1"/>
    </source>
</evidence>
<organism evidence="2 3">
    <name type="scientific">Halorubrum cibi</name>
    <dbReference type="NCBI Taxonomy" id="413815"/>
    <lineage>
        <taxon>Archaea</taxon>
        <taxon>Methanobacteriati</taxon>
        <taxon>Methanobacteriota</taxon>
        <taxon>Stenosarchaea group</taxon>
        <taxon>Halobacteria</taxon>
        <taxon>Halobacteriales</taxon>
        <taxon>Haloferacaceae</taxon>
        <taxon>Halorubrum</taxon>
    </lineage>
</organism>
<dbReference type="EMBL" id="FXTD01000001">
    <property type="protein sequence ID" value="SMO36213.1"/>
    <property type="molecule type" value="Genomic_DNA"/>
</dbReference>
<keyword evidence="1" id="KW-0812">Transmembrane</keyword>
<name>A0A521AN23_9EURY</name>
<keyword evidence="1" id="KW-1133">Transmembrane helix</keyword>
<dbReference type="RefSeq" id="WP_281286008.1">
    <property type="nucleotide sequence ID" value="NZ_FXTD01000001.1"/>
</dbReference>
<protein>
    <submittedName>
        <fullName evidence="2">Uncharacterized protein</fullName>
    </submittedName>
</protein>
<gene>
    <name evidence="2" type="ORF">SAMN06264867_101270</name>
</gene>
<accession>A0A521AN23</accession>
<evidence type="ECO:0000313" key="3">
    <source>
        <dbReference type="Proteomes" id="UP000319712"/>
    </source>
</evidence>
<feature type="transmembrane region" description="Helical" evidence="1">
    <location>
        <begin position="20"/>
        <end position="39"/>
    </location>
</feature>
<dbReference type="Proteomes" id="UP000319712">
    <property type="component" value="Unassembled WGS sequence"/>
</dbReference>
<proteinExistence type="predicted"/>
<keyword evidence="1" id="KW-0472">Membrane</keyword>
<reference evidence="2 3" key="1">
    <citation type="submission" date="2017-05" db="EMBL/GenBank/DDBJ databases">
        <authorList>
            <person name="Varghese N."/>
            <person name="Submissions S."/>
        </authorList>
    </citation>
    <scope>NUCLEOTIDE SEQUENCE [LARGE SCALE GENOMIC DNA]</scope>
    <source>
        <strain evidence="2 3">DSM 19504</strain>
    </source>
</reference>
<dbReference type="AlphaFoldDB" id="A0A521AN23"/>
<keyword evidence="3" id="KW-1185">Reference proteome</keyword>
<evidence type="ECO:0000256" key="1">
    <source>
        <dbReference type="SAM" id="Phobius"/>
    </source>
</evidence>